<dbReference type="PIRSF" id="PIRSF015730">
    <property type="entry name" value="TFAR19"/>
    <property type="match status" value="1"/>
</dbReference>
<dbReference type="GO" id="GO:0005634">
    <property type="term" value="C:nucleus"/>
    <property type="evidence" value="ECO:0007669"/>
    <property type="project" value="TreeGrafter"/>
</dbReference>
<evidence type="ECO:0000256" key="2">
    <source>
        <dbReference type="SAM" id="MobiDB-lite"/>
    </source>
</evidence>
<evidence type="ECO:0000313" key="4">
    <source>
        <dbReference type="Proteomes" id="UP001152798"/>
    </source>
</evidence>
<dbReference type="OrthoDB" id="10252486at2759"/>
<evidence type="ECO:0000313" key="3">
    <source>
        <dbReference type="EMBL" id="CAH1398599.1"/>
    </source>
</evidence>
<dbReference type="Pfam" id="PF01984">
    <property type="entry name" value="dsDNA_bind"/>
    <property type="match status" value="1"/>
</dbReference>
<comment type="similarity">
    <text evidence="1">Belongs to the PDCD5 family.</text>
</comment>
<organism evidence="3 4">
    <name type="scientific">Nezara viridula</name>
    <name type="common">Southern green stink bug</name>
    <name type="synonym">Cimex viridulus</name>
    <dbReference type="NCBI Taxonomy" id="85310"/>
    <lineage>
        <taxon>Eukaryota</taxon>
        <taxon>Metazoa</taxon>
        <taxon>Ecdysozoa</taxon>
        <taxon>Arthropoda</taxon>
        <taxon>Hexapoda</taxon>
        <taxon>Insecta</taxon>
        <taxon>Pterygota</taxon>
        <taxon>Neoptera</taxon>
        <taxon>Paraneoptera</taxon>
        <taxon>Hemiptera</taxon>
        <taxon>Heteroptera</taxon>
        <taxon>Panheteroptera</taxon>
        <taxon>Pentatomomorpha</taxon>
        <taxon>Pentatomoidea</taxon>
        <taxon>Pentatomidae</taxon>
        <taxon>Pentatominae</taxon>
        <taxon>Nezara</taxon>
    </lineage>
</organism>
<protein>
    <recommendedName>
        <fullName evidence="5">Programmed cell death protein 5</fullName>
    </recommendedName>
</protein>
<proteinExistence type="inferred from homology"/>
<evidence type="ECO:0000256" key="1">
    <source>
        <dbReference type="ARBA" id="ARBA00010490"/>
    </source>
</evidence>
<keyword evidence="4" id="KW-1185">Reference proteome</keyword>
<dbReference type="EMBL" id="OV725080">
    <property type="protein sequence ID" value="CAH1398599.1"/>
    <property type="molecule type" value="Genomic_DNA"/>
</dbReference>
<dbReference type="PANTHER" id="PTHR10840:SF0">
    <property type="entry name" value="PROGRAMMED CELL DEATH PROTEIN 5"/>
    <property type="match status" value="1"/>
</dbReference>
<dbReference type="InterPro" id="IPR036883">
    <property type="entry name" value="PDCD5-like_sf"/>
</dbReference>
<dbReference type="GO" id="GO:0005829">
    <property type="term" value="C:cytosol"/>
    <property type="evidence" value="ECO:0007669"/>
    <property type="project" value="TreeGrafter"/>
</dbReference>
<gene>
    <name evidence="3" type="ORF">NEZAVI_LOCUS8212</name>
</gene>
<evidence type="ECO:0008006" key="5">
    <source>
        <dbReference type="Google" id="ProtNLM"/>
    </source>
</evidence>
<dbReference type="PANTHER" id="PTHR10840">
    <property type="entry name" value="PROGRAMMED CELL DEATH PROTEIN 5"/>
    <property type="match status" value="1"/>
</dbReference>
<reference evidence="3" key="1">
    <citation type="submission" date="2022-01" db="EMBL/GenBank/DDBJ databases">
        <authorList>
            <person name="King R."/>
        </authorList>
    </citation>
    <scope>NUCLEOTIDE SEQUENCE</scope>
</reference>
<dbReference type="AlphaFoldDB" id="A0A9P0HB41"/>
<dbReference type="Gene3D" id="1.10.8.140">
    <property type="entry name" value="PDCD5-like"/>
    <property type="match status" value="1"/>
</dbReference>
<dbReference type="GO" id="GO:0003677">
    <property type="term" value="F:DNA binding"/>
    <property type="evidence" value="ECO:0007669"/>
    <property type="project" value="InterPro"/>
</dbReference>
<dbReference type="Proteomes" id="UP001152798">
    <property type="component" value="Chromosome 4"/>
</dbReference>
<dbReference type="InterPro" id="IPR002836">
    <property type="entry name" value="PDCD5-like"/>
</dbReference>
<dbReference type="SUPFAM" id="SSF46950">
    <property type="entry name" value="Double-stranded DNA-binding domain"/>
    <property type="match status" value="1"/>
</dbReference>
<accession>A0A9P0HB41</accession>
<sequence length="137" mass="15880">MAQITKMDTDPDLQALRAKRLSEIKGNYKDYNGDNPEKAEEEKKRMEDMRNGMLSRILDQNARARLNTIMVAKPDKGRMLENMLIQMAQRGQIMGRMSEDDLKGILEQVNKQFQSKTTVKFDRRRAALDDSDEELDV</sequence>
<feature type="region of interest" description="Disordered" evidence="2">
    <location>
        <begin position="26"/>
        <end position="47"/>
    </location>
</feature>
<name>A0A9P0HB41_NEZVI</name>